<dbReference type="GO" id="GO:0009888">
    <property type="term" value="P:tissue development"/>
    <property type="evidence" value="ECO:0007669"/>
    <property type="project" value="TreeGrafter"/>
</dbReference>
<dbReference type="InterPro" id="IPR000034">
    <property type="entry name" value="Laminin_IV"/>
</dbReference>
<evidence type="ECO:0000256" key="1">
    <source>
        <dbReference type="ARBA" id="ARBA00022729"/>
    </source>
</evidence>
<dbReference type="PANTHER" id="PTHR10574">
    <property type="entry name" value="NETRIN/LAMININ-RELATED"/>
    <property type="match status" value="1"/>
</dbReference>
<dbReference type="Pfam" id="PF00052">
    <property type="entry name" value="Laminin_B"/>
    <property type="match status" value="1"/>
</dbReference>
<evidence type="ECO:0000256" key="4">
    <source>
        <dbReference type="ARBA" id="ARBA00023180"/>
    </source>
</evidence>
<evidence type="ECO:0000313" key="8">
    <source>
        <dbReference type="EMBL" id="CEK49392.1"/>
    </source>
</evidence>
<dbReference type="GO" id="GO:0009887">
    <property type="term" value="P:animal organ morphogenesis"/>
    <property type="evidence" value="ECO:0007669"/>
    <property type="project" value="TreeGrafter"/>
</dbReference>
<dbReference type="SUPFAM" id="SSF57196">
    <property type="entry name" value="EGF/Laminin"/>
    <property type="match status" value="2"/>
</dbReference>
<feature type="non-terminal residue" evidence="8">
    <location>
        <position position="1"/>
    </location>
</feature>
<accession>A0A0B6XZB3</accession>
<dbReference type="GO" id="GO:0005604">
    <property type="term" value="C:basement membrane"/>
    <property type="evidence" value="ECO:0007669"/>
    <property type="project" value="UniProtKB-ARBA"/>
</dbReference>
<dbReference type="PANTHER" id="PTHR10574:SF406">
    <property type="entry name" value="LAMININ SUBUNIT ALPHA 5"/>
    <property type="match status" value="1"/>
</dbReference>
<evidence type="ECO:0000256" key="6">
    <source>
        <dbReference type="PROSITE-ProRule" id="PRU00460"/>
    </source>
</evidence>
<dbReference type="Gene3D" id="2.10.25.10">
    <property type="entry name" value="Laminin"/>
    <property type="match status" value="2"/>
</dbReference>
<dbReference type="AlphaFoldDB" id="A0A0B6XZB3"/>
<dbReference type="FunFam" id="2.10.25.10:FF:000188">
    <property type="entry name" value="Laminin subunit gamma 2"/>
    <property type="match status" value="1"/>
</dbReference>
<evidence type="ECO:0000256" key="3">
    <source>
        <dbReference type="ARBA" id="ARBA00023157"/>
    </source>
</evidence>
<protein>
    <recommendedName>
        <fullName evidence="7">Laminin EGF-like domain-containing protein</fullName>
    </recommendedName>
</protein>
<keyword evidence="1" id="KW-0732">Signal</keyword>
<dbReference type="InterPro" id="IPR050440">
    <property type="entry name" value="Laminin/Netrin_ECM"/>
</dbReference>
<dbReference type="EMBL" id="HACG01002527">
    <property type="protein sequence ID" value="CEK49392.1"/>
    <property type="molecule type" value="Transcribed_RNA"/>
</dbReference>
<evidence type="ECO:0000259" key="7">
    <source>
        <dbReference type="PROSITE" id="PS50027"/>
    </source>
</evidence>
<keyword evidence="2" id="KW-0677">Repeat</keyword>
<organism evidence="8">
    <name type="scientific">Arion vulgaris</name>
    <dbReference type="NCBI Taxonomy" id="1028688"/>
    <lineage>
        <taxon>Eukaryota</taxon>
        <taxon>Metazoa</taxon>
        <taxon>Spiralia</taxon>
        <taxon>Lophotrochozoa</taxon>
        <taxon>Mollusca</taxon>
        <taxon>Gastropoda</taxon>
        <taxon>Heterobranchia</taxon>
        <taxon>Euthyneura</taxon>
        <taxon>Panpulmonata</taxon>
        <taxon>Eupulmonata</taxon>
        <taxon>Stylommatophora</taxon>
        <taxon>Helicina</taxon>
        <taxon>Arionoidea</taxon>
        <taxon>Arionidae</taxon>
        <taxon>Arion</taxon>
    </lineage>
</organism>
<evidence type="ECO:0000256" key="5">
    <source>
        <dbReference type="ARBA" id="ARBA00023292"/>
    </source>
</evidence>
<dbReference type="PROSITE" id="PS50027">
    <property type="entry name" value="EGF_LAM_2"/>
    <property type="match status" value="1"/>
</dbReference>
<dbReference type="FunFam" id="2.10.25.10:FF:000074">
    <property type="entry name" value="Laminin subunit alpha"/>
    <property type="match status" value="1"/>
</dbReference>
<comment type="caution">
    <text evidence="6">Lacks conserved residue(s) required for the propagation of feature annotation.</text>
</comment>
<keyword evidence="4" id="KW-0325">Glycoprotein</keyword>
<dbReference type="PROSITE" id="PS01248">
    <property type="entry name" value="EGF_LAM_1"/>
    <property type="match status" value="1"/>
</dbReference>
<dbReference type="CDD" id="cd00055">
    <property type="entry name" value="EGF_Lam"/>
    <property type="match status" value="2"/>
</dbReference>
<reference evidence="8" key="1">
    <citation type="submission" date="2014-12" db="EMBL/GenBank/DDBJ databases">
        <title>Insight into the proteome of Arion vulgaris.</title>
        <authorList>
            <person name="Aradska J."/>
            <person name="Bulat T."/>
            <person name="Smidak R."/>
            <person name="Sarate P."/>
            <person name="Gangsoo J."/>
            <person name="Sialana F."/>
            <person name="Bilban M."/>
            <person name="Lubec G."/>
        </authorList>
    </citation>
    <scope>NUCLEOTIDE SEQUENCE</scope>
    <source>
        <tissue evidence="8">Skin</tissue>
    </source>
</reference>
<dbReference type="Pfam" id="PF00053">
    <property type="entry name" value="EGF_laminin"/>
    <property type="match status" value="2"/>
</dbReference>
<feature type="disulfide bond" evidence="6">
    <location>
        <begin position="277"/>
        <end position="294"/>
    </location>
</feature>
<gene>
    <name evidence="8" type="primary">ORF7569</name>
</gene>
<dbReference type="SMART" id="SM00180">
    <property type="entry name" value="EGF_Lam"/>
    <property type="match status" value="2"/>
</dbReference>
<name>A0A0B6XZB3_9EUPU</name>
<proteinExistence type="predicted"/>
<dbReference type="InterPro" id="IPR002049">
    <property type="entry name" value="LE_dom"/>
</dbReference>
<feature type="disulfide bond" evidence="6">
    <location>
        <begin position="296"/>
        <end position="305"/>
    </location>
</feature>
<keyword evidence="5 6" id="KW-0424">Laminin EGF-like domain</keyword>
<feature type="disulfide bond" evidence="6">
    <location>
        <begin position="275"/>
        <end position="287"/>
    </location>
</feature>
<evidence type="ECO:0000256" key="2">
    <source>
        <dbReference type="ARBA" id="ARBA00022737"/>
    </source>
</evidence>
<keyword evidence="3 6" id="KW-1015">Disulfide bond</keyword>
<sequence length="900" mass="98158">YNQDGCQPCFCYGHGKTCSSSEGFMATLLKVTNTSSMVQLDALLGDHHISYGLSVTLWLSSDHILDLYNEILISITGNGTTVDHHAKNGTVITPGQSFVYAVRLLEGNWILRDELQAPTALDLMRILADVTKVNIISRSRGQAVTVTLIELQSAERRERSSNSSTVDVNVTYVEECTCDVSHHVNGLSCEKCSQGHMRTNLTNISSYDTCVPCDCQGRATTDPPECQEQTGLCLNCRNGTTGEHCEKCADHVIGDQCDNCSSTYWGLQVDGCRACNCSSPGSLDPVCDPYSGQCNCTSNVHGRICDECEENFYGISSTGCLECDICYSLMKTEIVPLREISSNISSNLIQIASGVTSVKLEVFNSRLESAVLQSQQLVSFLTSAQQSASETNLKIIALNETFKLLLEQMDETENTTLTVDQNLVIADGVVKLAKSNRAQLEVKVKTVYADIASLQASVASLDELVTSLTFVQSYLQGLADASSTDKEIISYLASLNQTVSQAEQLVHEVLQKTLNATRAHQNNTGNLLNFEALIVNLVSRLSTTLTSISSLSSLNAGSKATVKRLQDILDDLVNYVIDFVTMTSRTQSALALTSSVQSQVTAESAFFSPSNMQALQSVSLLESFANSTHNLSLAASILLWSASGTGQHSSIIQNQTRLLFESAQTILATITNFSVQADDAHQQANTSLNQLVVLDRESRDLINQTSNLTSPLILLKQNATAIRESSKQGQQIVVGKHLKLVDLSNQAEILHTRLISTADVSQERYTVLNSTQINILIPAQQQCLNINVSVSEFRDTLSTTDALVNQAVQTASNVTQKANQMLAMLTNITNVDTTSLNVLLDQVQTARSNVNVEQLKAIISQLQTSRELQQIKIESLSLIRNNVRDRIQTLQLLKDQITQV</sequence>
<dbReference type="SMART" id="SM00281">
    <property type="entry name" value="LamB"/>
    <property type="match status" value="1"/>
</dbReference>
<feature type="domain" description="Laminin EGF-like" evidence="7">
    <location>
        <begin position="275"/>
        <end position="322"/>
    </location>
</feature>